<dbReference type="EMBL" id="BMAW01004879">
    <property type="protein sequence ID" value="GFS91247.1"/>
    <property type="molecule type" value="Genomic_DNA"/>
</dbReference>
<protein>
    <submittedName>
        <fullName evidence="1">Uncharacterized protein</fullName>
    </submittedName>
</protein>
<evidence type="ECO:0000313" key="1">
    <source>
        <dbReference type="EMBL" id="GFS91247.1"/>
    </source>
</evidence>
<reference evidence="1" key="1">
    <citation type="submission" date="2020-08" db="EMBL/GenBank/DDBJ databases">
        <title>Multicomponent nature underlies the extraordinary mechanical properties of spider dragline silk.</title>
        <authorList>
            <person name="Kono N."/>
            <person name="Nakamura H."/>
            <person name="Mori M."/>
            <person name="Yoshida Y."/>
            <person name="Ohtoshi R."/>
            <person name="Malay A.D."/>
            <person name="Moran D.A.P."/>
            <person name="Tomita M."/>
            <person name="Numata K."/>
            <person name="Arakawa K."/>
        </authorList>
    </citation>
    <scope>NUCLEOTIDE SEQUENCE</scope>
</reference>
<accession>A0A8X6N395</accession>
<name>A0A8X6N395_NEPPI</name>
<comment type="caution">
    <text evidence="1">The sequence shown here is derived from an EMBL/GenBank/DDBJ whole genome shotgun (WGS) entry which is preliminary data.</text>
</comment>
<organism evidence="1 2">
    <name type="scientific">Nephila pilipes</name>
    <name type="common">Giant wood spider</name>
    <name type="synonym">Nephila maculata</name>
    <dbReference type="NCBI Taxonomy" id="299642"/>
    <lineage>
        <taxon>Eukaryota</taxon>
        <taxon>Metazoa</taxon>
        <taxon>Ecdysozoa</taxon>
        <taxon>Arthropoda</taxon>
        <taxon>Chelicerata</taxon>
        <taxon>Arachnida</taxon>
        <taxon>Araneae</taxon>
        <taxon>Araneomorphae</taxon>
        <taxon>Entelegynae</taxon>
        <taxon>Araneoidea</taxon>
        <taxon>Nephilidae</taxon>
        <taxon>Nephila</taxon>
    </lineage>
</organism>
<gene>
    <name evidence="1" type="ORF">NPIL_449271</name>
</gene>
<evidence type="ECO:0000313" key="2">
    <source>
        <dbReference type="Proteomes" id="UP000887013"/>
    </source>
</evidence>
<proteinExistence type="predicted"/>
<dbReference type="Proteomes" id="UP000887013">
    <property type="component" value="Unassembled WGS sequence"/>
</dbReference>
<keyword evidence="2" id="KW-1185">Reference proteome</keyword>
<sequence length="162" mass="18746">MSWGAWRSSPAQEKFCHVERDGCPLFGEMVFYEKALILRQCIALCLKTFQSEEGTQEELLKYIKENNIIIGRIRRIIIIIGKRINGKPKPARNSTKKEHKCWNLMWHTTRVSTRDNEKLAPIQPDETPSPYVLAIDIEMFSQCSQTLPKSQLEPGRRTLKTA</sequence>
<dbReference type="AlphaFoldDB" id="A0A8X6N395"/>